<evidence type="ECO:0000313" key="1">
    <source>
        <dbReference type="EMBL" id="THV47551.1"/>
    </source>
</evidence>
<sequence>MNKKQRICPLQYSGDRTNLPKHLKFLRFWYITNVFTRSMLCPICGWNNMSHRACCKTKTCKALLSTKDYVEHYIITNKEGSTTRMAPIEHYIGTSNGKEVTSVPDGKMKDVVIQIRLFGFRAIVVVAENCGEKTCRMTPSCEHRGVKFSFTQKNPDNVLGGSYKATETTFFPLG</sequence>
<gene>
    <name evidence="1" type="ORF">BGAL_0303g00040</name>
</gene>
<organism evidence="1 2">
    <name type="scientific">Botrytis galanthina</name>
    <dbReference type="NCBI Taxonomy" id="278940"/>
    <lineage>
        <taxon>Eukaryota</taxon>
        <taxon>Fungi</taxon>
        <taxon>Dikarya</taxon>
        <taxon>Ascomycota</taxon>
        <taxon>Pezizomycotina</taxon>
        <taxon>Leotiomycetes</taxon>
        <taxon>Helotiales</taxon>
        <taxon>Sclerotiniaceae</taxon>
        <taxon>Botrytis</taxon>
    </lineage>
</organism>
<accession>A0A4S8QTB0</accession>
<protein>
    <submittedName>
        <fullName evidence="1">Uncharacterized protein</fullName>
    </submittedName>
</protein>
<dbReference type="Proteomes" id="UP000308671">
    <property type="component" value="Unassembled WGS sequence"/>
</dbReference>
<dbReference type="AlphaFoldDB" id="A0A4S8QTB0"/>
<keyword evidence="2" id="KW-1185">Reference proteome</keyword>
<dbReference type="EMBL" id="PQXL01000303">
    <property type="protein sequence ID" value="THV47551.1"/>
    <property type="molecule type" value="Genomic_DNA"/>
</dbReference>
<reference evidence="1 2" key="1">
    <citation type="submission" date="2017-12" db="EMBL/GenBank/DDBJ databases">
        <title>Comparative genomics of Botrytis spp.</title>
        <authorList>
            <person name="Valero-Jimenez C.A."/>
            <person name="Tapia P."/>
            <person name="Veloso J."/>
            <person name="Silva-Moreno E."/>
            <person name="Staats M."/>
            <person name="Valdes J.H."/>
            <person name="Van Kan J.A.L."/>
        </authorList>
    </citation>
    <scope>NUCLEOTIDE SEQUENCE [LARGE SCALE GENOMIC DNA]</scope>
    <source>
        <strain evidence="1 2">MUCL435</strain>
    </source>
</reference>
<proteinExistence type="predicted"/>
<comment type="caution">
    <text evidence="1">The sequence shown here is derived from an EMBL/GenBank/DDBJ whole genome shotgun (WGS) entry which is preliminary data.</text>
</comment>
<dbReference type="OrthoDB" id="3530994at2759"/>
<evidence type="ECO:0000313" key="2">
    <source>
        <dbReference type="Proteomes" id="UP000308671"/>
    </source>
</evidence>
<name>A0A4S8QTB0_9HELO</name>